<dbReference type="AlphaFoldDB" id="E9HE77"/>
<dbReference type="KEGG" id="dpx:DAPPUDRAFT_257788"/>
<feature type="signal peptide" evidence="2">
    <location>
        <begin position="1"/>
        <end position="31"/>
    </location>
</feature>
<evidence type="ECO:0000313" key="3">
    <source>
        <dbReference type="EMBL" id="EFX69967.1"/>
    </source>
</evidence>
<accession>E9HE77</accession>
<name>E9HE77_DAPPU</name>
<keyword evidence="4" id="KW-1185">Reference proteome</keyword>
<evidence type="ECO:0000256" key="2">
    <source>
        <dbReference type="SAM" id="SignalP"/>
    </source>
</evidence>
<sequence length="111" mass="11619">MVQKSAGTAAGARWCLALLTMVIVHVQVTAANNITTEEEEDKKVLLSAPWHTIAARVCSAAAAADCPLVILMGDGPRLSLCGPVLDKQQHSTRGSLKPRATKTRVSAVADG</sequence>
<dbReference type="EMBL" id="GL732627">
    <property type="protein sequence ID" value="EFX69967.1"/>
    <property type="molecule type" value="Genomic_DNA"/>
</dbReference>
<gene>
    <name evidence="3" type="ORF">DAPPUDRAFT_257788</name>
</gene>
<feature type="region of interest" description="Disordered" evidence="1">
    <location>
        <begin position="89"/>
        <end position="111"/>
    </location>
</feature>
<evidence type="ECO:0000313" key="4">
    <source>
        <dbReference type="Proteomes" id="UP000000305"/>
    </source>
</evidence>
<dbReference type="Proteomes" id="UP000000305">
    <property type="component" value="Unassembled WGS sequence"/>
</dbReference>
<dbReference type="InParanoid" id="E9HE77"/>
<organism evidence="3 4">
    <name type="scientific">Daphnia pulex</name>
    <name type="common">Water flea</name>
    <dbReference type="NCBI Taxonomy" id="6669"/>
    <lineage>
        <taxon>Eukaryota</taxon>
        <taxon>Metazoa</taxon>
        <taxon>Ecdysozoa</taxon>
        <taxon>Arthropoda</taxon>
        <taxon>Crustacea</taxon>
        <taxon>Branchiopoda</taxon>
        <taxon>Diplostraca</taxon>
        <taxon>Cladocera</taxon>
        <taxon>Anomopoda</taxon>
        <taxon>Daphniidae</taxon>
        <taxon>Daphnia</taxon>
    </lineage>
</organism>
<dbReference type="HOGENOM" id="CLU_2160872_0_0_1"/>
<proteinExistence type="predicted"/>
<reference evidence="3 4" key="1">
    <citation type="journal article" date="2011" name="Science">
        <title>The ecoresponsive genome of Daphnia pulex.</title>
        <authorList>
            <person name="Colbourne J.K."/>
            <person name="Pfrender M.E."/>
            <person name="Gilbert D."/>
            <person name="Thomas W.K."/>
            <person name="Tucker A."/>
            <person name="Oakley T.H."/>
            <person name="Tokishita S."/>
            <person name="Aerts A."/>
            <person name="Arnold G.J."/>
            <person name="Basu M.K."/>
            <person name="Bauer D.J."/>
            <person name="Caceres C.E."/>
            <person name="Carmel L."/>
            <person name="Casola C."/>
            <person name="Choi J.H."/>
            <person name="Detter J.C."/>
            <person name="Dong Q."/>
            <person name="Dusheyko S."/>
            <person name="Eads B.D."/>
            <person name="Frohlich T."/>
            <person name="Geiler-Samerotte K.A."/>
            <person name="Gerlach D."/>
            <person name="Hatcher P."/>
            <person name="Jogdeo S."/>
            <person name="Krijgsveld J."/>
            <person name="Kriventseva E.V."/>
            <person name="Kultz D."/>
            <person name="Laforsch C."/>
            <person name="Lindquist E."/>
            <person name="Lopez J."/>
            <person name="Manak J.R."/>
            <person name="Muller J."/>
            <person name="Pangilinan J."/>
            <person name="Patwardhan R.P."/>
            <person name="Pitluck S."/>
            <person name="Pritham E.J."/>
            <person name="Rechtsteiner A."/>
            <person name="Rho M."/>
            <person name="Rogozin I.B."/>
            <person name="Sakarya O."/>
            <person name="Salamov A."/>
            <person name="Schaack S."/>
            <person name="Shapiro H."/>
            <person name="Shiga Y."/>
            <person name="Skalitzky C."/>
            <person name="Smith Z."/>
            <person name="Souvorov A."/>
            <person name="Sung W."/>
            <person name="Tang Z."/>
            <person name="Tsuchiya D."/>
            <person name="Tu H."/>
            <person name="Vos H."/>
            <person name="Wang M."/>
            <person name="Wolf Y.I."/>
            <person name="Yamagata H."/>
            <person name="Yamada T."/>
            <person name="Ye Y."/>
            <person name="Shaw J.R."/>
            <person name="Andrews J."/>
            <person name="Crease T.J."/>
            <person name="Tang H."/>
            <person name="Lucas S.M."/>
            <person name="Robertson H.M."/>
            <person name="Bork P."/>
            <person name="Koonin E.V."/>
            <person name="Zdobnov E.M."/>
            <person name="Grigoriev I.V."/>
            <person name="Lynch M."/>
            <person name="Boore J.L."/>
        </authorList>
    </citation>
    <scope>NUCLEOTIDE SEQUENCE [LARGE SCALE GENOMIC DNA]</scope>
</reference>
<feature type="chain" id="PRO_5003241911" description="Secreted protein" evidence="2">
    <location>
        <begin position="32"/>
        <end position="111"/>
    </location>
</feature>
<evidence type="ECO:0008006" key="5">
    <source>
        <dbReference type="Google" id="ProtNLM"/>
    </source>
</evidence>
<protein>
    <recommendedName>
        <fullName evidence="5">Secreted protein</fullName>
    </recommendedName>
</protein>
<keyword evidence="2" id="KW-0732">Signal</keyword>
<evidence type="ECO:0000256" key="1">
    <source>
        <dbReference type="SAM" id="MobiDB-lite"/>
    </source>
</evidence>